<dbReference type="InterPro" id="IPR025323">
    <property type="entry name" value="DUF4229"/>
</dbReference>
<feature type="transmembrane region" description="Helical" evidence="1">
    <location>
        <begin position="53"/>
        <end position="71"/>
    </location>
</feature>
<dbReference type="Proteomes" id="UP000181956">
    <property type="component" value="Chromosome I"/>
</dbReference>
<dbReference type="STRING" id="412690.SAMN04489834_0512"/>
<dbReference type="Pfam" id="PF14012">
    <property type="entry name" value="DUF4229"/>
    <property type="match status" value="1"/>
</dbReference>
<evidence type="ECO:0000313" key="3">
    <source>
        <dbReference type="Proteomes" id="UP000181956"/>
    </source>
</evidence>
<gene>
    <name evidence="2" type="ORF">SAMN04489834_0512</name>
</gene>
<dbReference type="AlphaFoldDB" id="A0A1H1N0D4"/>
<evidence type="ECO:0000313" key="2">
    <source>
        <dbReference type="EMBL" id="SDR91649.1"/>
    </source>
</evidence>
<accession>A0A1H1N0D4</accession>
<keyword evidence="1" id="KW-0812">Transmembrane</keyword>
<feature type="transmembrane region" description="Helical" evidence="1">
    <location>
        <begin position="27"/>
        <end position="47"/>
    </location>
</feature>
<evidence type="ECO:0008006" key="4">
    <source>
        <dbReference type="Google" id="ProtNLM"/>
    </source>
</evidence>
<keyword evidence="3" id="KW-1185">Reference proteome</keyword>
<keyword evidence="1" id="KW-0472">Membrane</keyword>
<organism evidence="2 3">
    <name type="scientific">Microterricola viridarii</name>
    <dbReference type="NCBI Taxonomy" id="412690"/>
    <lineage>
        <taxon>Bacteria</taxon>
        <taxon>Bacillati</taxon>
        <taxon>Actinomycetota</taxon>
        <taxon>Actinomycetes</taxon>
        <taxon>Micrococcales</taxon>
        <taxon>Microbacteriaceae</taxon>
        <taxon>Microterricola</taxon>
    </lineage>
</organism>
<name>A0A1H1N0D4_9MICO</name>
<evidence type="ECO:0000256" key="1">
    <source>
        <dbReference type="SAM" id="Phobius"/>
    </source>
</evidence>
<protein>
    <recommendedName>
        <fullName evidence="4">DUF4229 domain-containing protein</fullName>
    </recommendedName>
</protein>
<sequence>MWEQAGGLPGRRPAALAYTERVNKRSWITFTVVRLLAFFVPLIVLLFIQVNPWIATVLAAVIGLCVSFIFFRKPRESVARELYEVRHAEKAPVREDDEVEDAVLDALDEAPAAPAAETPATPESRQS</sequence>
<dbReference type="EMBL" id="LT629742">
    <property type="protein sequence ID" value="SDR91649.1"/>
    <property type="molecule type" value="Genomic_DNA"/>
</dbReference>
<keyword evidence="1" id="KW-1133">Transmembrane helix</keyword>
<proteinExistence type="predicted"/>
<reference evidence="3" key="1">
    <citation type="submission" date="2016-10" db="EMBL/GenBank/DDBJ databases">
        <authorList>
            <person name="Varghese N."/>
            <person name="Submissions S."/>
        </authorList>
    </citation>
    <scope>NUCLEOTIDE SEQUENCE [LARGE SCALE GENOMIC DNA]</scope>
    <source>
        <strain evidence="3">DSM 21772</strain>
    </source>
</reference>